<proteinExistence type="predicted"/>
<evidence type="ECO:0000313" key="3">
    <source>
        <dbReference type="Proteomes" id="UP001175211"/>
    </source>
</evidence>
<protein>
    <submittedName>
        <fullName evidence="2">Uncharacterized protein</fullName>
    </submittedName>
</protein>
<evidence type="ECO:0000313" key="2">
    <source>
        <dbReference type="EMBL" id="KAK0460477.1"/>
    </source>
</evidence>
<dbReference type="RefSeq" id="XP_060332516.1">
    <property type="nucleotide sequence ID" value="XM_060469474.1"/>
</dbReference>
<sequence length="378" mass="42016">MQPCKTVGSAAMNLNSLECIPSLAAPDFAQDAPVGIENCTQFSRQINSAWGEQLVSDRKFVVETLAGGKAPGTGDRGWEAGVTEHAKRRDQILSEKERAIQLTLFYKDGIDPEVFQLFVDLKDWPFCFPSHFSMISKICSVSEKDLALFQRYEDGHWINYDQKICIHHDEHLILRLPGVRQCTGFEGKKRSRTPSISGESAATDQPSPMKTLRSLKGLAIPSSSLPPSPVKALTAGVQVIDIDSNKDNDDEVILIPRPSGLAEAACSLPAATNRSLANAASSRSRENGWPFMWAIDQHECFAQVEALVGKKDIKVREAFLEVVPQVTRWVEATWNRHYSAWRHIKNNPQLCRQFLKAIDAGRSDQDGKWAPFVAKKGD</sequence>
<dbReference type="Proteomes" id="UP001175211">
    <property type="component" value="Unassembled WGS sequence"/>
</dbReference>
<organism evidence="2 3">
    <name type="scientific">Armillaria tabescens</name>
    <name type="common">Ringless honey mushroom</name>
    <name type="synonym">Agaricus tabescens</name>
    <dbReference type="NCBI Taxonomy" id="1929756"/>
    <lineage>
        <taxon>Eukaryota</taxon>
        <taxon>Fungi</taxon>
        <taxon>Dikarya</taxon>
        <taxon>Basidiomycota</taxon>
        <taxon>Agaricomycotina</taxon>
        <taxon>Agaricomycetes</taxon>
        <taxon>Agaricomycetidae</taxon>
        <taxon>Agaricales</taxon>
        <taxon>Marasmiineae</taxon>
        <taxon>Physalacriaceae</taxon>
        <taxon>Desarmillaria</taxon>
    </lineage>
</organism>
<name>A0AA39N7J0_ARMTA</name>
<dbReference type="EMBL" id="JAUEPS010000012">
    <property type="protein sequence ID" value="KAK0460477.1"/>
    <property type="molecule type" value="Genomic_DNA"/>
</dbReference>
<dbReference type="AlphaFoldDB" id="A0AA39N7J0"/>
<keyword evidence="3" id="KW-1185">Reference proteome</keyword>
<comment type="caution">
    <text evidence="2">The sequence shown here is derived from an EMBL/GenBank/DDBJ whole genome shotgun (WGS) entry which is preliminary data.</text>
</comment>
<dbReference type="GeneID" id="85353022"/>
<feature type="region of interest" description="Disordered" evidence="1">
    <location>
        <begin position="185"/>
        <end position="208"/>
    </location>
</feature>
<feature type="compositionally biased region" description="Polar residues" evidence="1">
    <location>
        <begin position="193"/>
        <end position="208"/>
    </location>
</feature>
<gene>
    <name evidence="2" type="ORF">EV420DRAFT_1478256</name>
</gene>
<reference evidence="2" key="1">
    <citation type="submission" date="2023-06" db="EMBL/GenBank/DDBJ databases">
        <authorList>
            <consortium name="Lawrence Berkeley National Laboratory"/>
            <person name="Ahrendt S."/>
            <person name="Sahu N."/>
            <person name="Indic B."/>
            <person name="Wong-Bajracharya J."/>
            <person name="Merenyi Z."/>
            <person name="Ke H.-M."/>
            <person name="Monk M."/>
            <person name="Kocsube S."/>
            <person name="Drula E."/>
            <person name="Lipzen A."/>
            <person name="Balint B."/>
            <person name="Henrissat B."/>
            <person name="Andreopoulos B."/>
            <person name="Martin F.M."/>
            <person name="Harder C.B."/>
            <person name="Rigling D."/>
            <person name="Ford K.L."/>
            <person name="Foster G.D."/>
            <person name="Pangilinan J."/>
            <person name="Papanicolaou A."/>
            <person name="Barry K."/>
            <person name="LaButti K."/>
            <person name="Viragh M."/>
            <person name="Koriabine M."/>
            <person name="Yan M."/>
            <person name="Riley R."/>
            <person name="Champramary S."/>
            <person name="Plett K.L."/>
            <person name="Tsai I.J."/>
            <person name="Slot J."/>
            <person name="Sipos G."/>
            <person name="Plett J."/>
            <person name="Nagy L.G."/>
            <person name="Grigoriev I.V."/>
        </authorList>
    </citation>
    <scope>NUCLEOTIDE SEQUENCE</scope>
    <source>
        <strain evidence="2">CCBAS 213</strain>
    </source>
</reference>
<evidence type="ECO:0000256" key="1">
    <source>
        <dbReference type="SAM" id="MobiDB-lite"/>
    </source>
</evidence>
<accession>A0AA39N7J0</accession>